<evidence type="ECO:0000259" key="2">
    <source>
        <dbReference type="PROSITE" id="PS50968"/>
    </source>
</evidence>
<dbReference type="Gene3D" id="2.40.50.100">
    <property type="match status" value="1"/>
</dbReference>
<feature type="domain" description="Lipoyl-binding" evidence="2">
    <location>
        <begin position="88"/>
        <end position="164"/>
    </location>
</feature>
<dbReference type="PROSITE" id="PS00188">
    <property type="entry name" value="BIOTIN"/>
    <property type="match status" value="1"/>
</dbReference>
<reference evidence="3 4" key="2">
    <citation type="journal article" date="2016" name="Genome Announc.">
        <title>Complete Genome Sequence of Algoriphagus sp. Strain M8-2, Isolated from a Brackish Lake.</title>
        <authorList>
            <person name="Muraguchi Y."/>
            <person name="Kushimoto K."/>
            <person name="Ohtsubo Y."/>
            <person name="Suzuki T."/>
            <person name="Dohra H."/>
            <person name="Kimbara K."/>
            <person name="Shintani M."/>
        </authorList>
    </citation>
    <scope>NUCLEOTIDE SEQUENCE [LARGE SCALE GENOMIC DNA]</scope>
    <source>
        <strain evidence="3 4">M8-2</strain>
    </source>
</reference>
<dbReference type="PANTHER" id="PTHR45266:SF3">
    <property type="entry name" value="OXALOACETATE DECARBOXYLASE ALPHA CHAIN"/>
    <property type="match status" value="1"/>
</dbReference>
<dbReference type="CDD" id="cd06850">
    <property type="entry name" value="biotinyl_domain"/>
    <property type="match status" value="1"/>
</dbReference>
<dbReference type="SUPFAM" id="SSF51230">
    <property type="entry name" value="Single hybrid motif"/>
    <property type="match status" value="1"/>
</dbReference>
<accession>A0A142EL40</accession>
<sequence>MFSVSLQNTTYTVEKNKEQLVINQDLINWDLQWVDENRIHLVKNGKSFEAELISLDHQTKSLKIRLGHQTAEIQIKDQFDILLEKMGFAGSGGSHLKEVKAPMPGLILDLKVKPGDQVKKGDVLLILEAMKMENIIKAPGDAQVKDVKVSVKQSVEKNQVLIQF</sequence>
<gene>
    <name evidence="3" type="ORF">AO498_05425</name>
</gene>
<dbReference type="InterPro" id="IPR001882">
    <property type="entry name" value="Biotin_BS"/>
</dbReference>
<organism evidence="3 4">
    <name type="scientific">Algoriphagus sanaruensis</name>
    <dbReference type="NCBI Taxonomy" id="1727163"/>
    <lineage>
        <taxon>Bacteria</taxon>
        <taxon>Pseudomonadati</taxon>
        <taxon>Bacteroidota</taxon>
        <taxon>Cytophagia</taxon>
        <taxon>Cytophagales</taxon>
        <taxon>Cyclobacteriaceae</taxon>
        <taxon>Algoriphagus</taxon>
    </lineage>
</organism>
<dbReference type="EMBL" id="CP012836">
    <property type="protein sequence ID" value="AMQ55845.1"/>
    <property type="molecule type" value="Genomic_DNA"/>
</dbReference>
<dbReference type="InterPro" id="IPR000089">
    <property type="entry name" value="Biotin_lipoyl"/>
</dbReference>
<keyword evidence="4" id="KW-1185">Reference proteome</keyword>
<dbReference type="InterPro" id="IPR011053">
    <property type="entry name" value="Single_hybrid_motif"/>
</dbReference>
<dbReference type="Pfam" id="PF00364">
    <property type="entry name" value="Biotin_lipoyl"/>
    <property type="match status" value="1"/>
</dbReference>
<dbReference type="KEGG" id="alm:AO498_05425"/>
<name>A0A142EL40_9BACT</name>
<dbReference type="FunFam" id="2.40.50.100:FF:000003">
    <property type="entry name" value="Acetyl-CoA carboxylase biotin carboxyl carrier protein"/>
    <property type="match status" value="1"/>
</dbReference>
<evidence type="ECO:0000313" key="3">
    <source>
        <dbReference type="EMBL" id="AMQ55845.1"/>
    </source>
</evidence>
<keyword evidence="1" id="KW-0092">Biotin</keyword>
<proteinExistence type="predicted"/>
<dbReference type="OrthoDB" id="9812676at2"/>
<dbReference type="PANTHER" id="PTHR45266">
    <property type="entry name" value="OXALOACETATE DECARBOXYLASE ALPHA CHAIN"/>
    <property type="match status" value="1"/>
</dbReference>
<dbReference type="Proteomes" id="UP000073816">
    <property type="component" value="Chromosome"/>
</dbReference>
<dbReference type="PROSITE" id="PS50968">
    <property type="entry name" value="BIOTINYL_LIPOYL"/>
    <property type="match status" value="1"/>
</dbReference>
<reference evidence="4" key="1">
    <citation type="submission" date="2015-09" db="EMBL/GenBank/DDBJ databases">
        <title>Complete sequence of Algoriphagus sp. M8-2.</title>
        <authorList>
            <person name="Shintani M."/>
        </authorList>
    </citation>
    <scope>NUCLEOTIDE SEQUENCE [LARGE SCALE GENOMIC DNA]</scope>
    <source>
        <strain evidence="4">M8-2</strain>
    </source>
</reference>
<dbReference type="InterPro" id="IPR050709">
    <property type="entry name" value="Biotin_Carboxyl_Carrier/Decarb"/>
</dbReference>
<dbReference type="PATRIC" id="fig|1727163.4.peg.1132"/>
<dbReference type="RefSeq" id="WP_067544552.1">
    <property type="nucleotide sequence ID" value="NZ_CP012836.1"/>
</dbReference>
<dbReference type="STRING" id="1727163.AO498_05425"/>
<evidence type="ECO:0000313" key="4">
    <source>
        <dbReference type="Proteomes" id="UP000073816"/>
    </source>
</evidence>
<dbReference type="AlphaFoldDB" id="A0A142EL40"/>
<protein>
    <submittedName>
        <fullName evidence="3">Carboxylesterase</fullName>
    </submittedName>
</protein>
<evidence type="ECO:0000256" key="1">
    <source>
        <dbReference type="ARBA" id="ARBA00023267"/>
    </source>
</evidence>